<evidence type="ECO:0000313" key="1">
    <source>
        <dbReference type="EMBL" id="CAG8748314.1"/>
    </source>
</evidence>
<keyword evidence="2" id="KW-1185">Reference proteome</keyword>
<proteinExistence type="predicted"/>
<organism evidence="1 2">
    <name type="scientific">Racocetra persica</name>
    <dbReference type="NCBI Taxonomy" id="160502"/>
    <lineage>
        <taxon>Eukaryota</taxon>
        <taxon>Fungi</taxon>
        <taxon>Fungi incertae sedis</taxon>
        <taxon>Mucoromycota</taxon>
        <taxon>Glomeromycotina</taxon>
        <taxon>Glomeromycetes</taxon>
        <taxon>Diversisporales</taxon>
        <taxon>Gigasporaceae</taxon>
        <taxon>Racocetra</taxon>
    </lineage>
</organism>
<comment type="caution">
    <text evidence="1">The sequence shown here is derived from an EMBL/GenBank/DDBJ whole genome shotgun (WGS) entry which is preliminary data.</text>
</comment>
<name>A0ACA9QF53_9GLOM</name>
<reference evidence="1" key="1">
    <citation type="submission" date="2021-06" db="EMBL/GenBank/DDBJ databases">
        <authorList>
            <person name="Kallberg Y."/>
            <person name="Tangrot J."/>
            <person name="Rosling A."/>
        </authorList>
    </citation>
    <scope>NUCLEOTIDE SEQUENCE</scope>
    <source>
        <strain evidence="1">MA461A</strain>
    </source>
</reference>
<dbReference type="EMBL" id="CAJVQC010031384">
    <property type="protein sequence ID" value="CAG8748314.1"/>
    <property type="molecule type" value="Genomic_DNA"/>
</dbReference>
<accession>A0ACA9QF53</accession>
<evidence type="ECO:0000313" key="2">
    <source>
        <dbReference type="Proteomes" id="UP000789920"/>
    </source>
</evidence>
<feature type="non-terminal residue" evidence="1">
    <location>
        <position position="1"/>
    </location>
</feature>
<sequence>ALIANSLADLKRLPVSKTNDESIVNNYIYNKNITLSNESI</sequence>
<protein>
    <submittedName>
        <fullName evidence="1">8371_t:CDS:1</fullName>
    </submittedName>
</protein>
<dbReference type="Proteomes" id="UP000789920">
    <property type="component" value="Unassembled WGS sequence"/>
</dbReference>
<gene>
    <name evidence="1" type="ORF">RPERSI_LOCUS13908</name>
</gene>